<dbReference type="AlphaFoldDB" id="A0A1Z2L053"/>
<dbReference type="InterPro" id="IPR021903">
    <property type="entry name" value="DUF3515"/>
</dbReference>
<evidence type="ECO:0000313" key="2">
    <source>
        <dbReference type="EMBL" id="ARZ67655.1"/>
    </source>
</evidence>
<keyword evidence="1" id="KW-0732">Signal</keyword>
<proteinExistence type="predicted"/>
<sequence length="166" mass="16988">MKSSLRRSLAVPALLVFCAAGCSSAGGPAGPPVPTPSARAAGLCRALHEKLPDTVGGSRRGTAHPVSDFTAVWGRPAIELRCGVPKPEVVTEGNPHYDPNAPSVEIDGVEWLAERRSDGSVRCTTVLREAHVEVTLPKKVAGDAGDLGALTDLAAAVAATVPIGIV</sequence>
<feature type="signal peptide" evidence="1">
    <location>
        <begin position="1"/>
        <end position="25"/>
    </location>
</feature>
<evidence type="ECO:0008006" key="4">
    <source>
        <dbReference type="Google" id="ProtNLM"/>
    </source>
</evidence>
<dbReference type="RefSeq" id="WP_087926079.1">
    <property type="nucleotide sequence ID" value="NZ_CP021744.1"/>
</dbReference>
<gene>
    <name evidence="2" type="ORF">SMD11_1998</name>
</gene>
<dbReference type="OrthoDB" id="3213819at2"/>
<dbReference type="KEGG" id="salj:SMD11_1998"/>
<dbReference type="Pfam" id="PF12028">
    <property type="entry name" value="DUF3515"/>
    <property type="match status" value="1"/>
</dbReference>
<name>A0A1Z2L053_9ACTN</name>
<dbReference type="Proteomes" id="UP000195755">
    <property type="component" value="Chromosome"/>
</dbReference>
<accession>A0A1Z2L053</accession>
<feature type="chain" id="PRO_5013391783" description="DUF3515 domain-containing protein" evidence="1">
    <location>
        <begin position="26"/>
        <end position="166"/>
    </location>
</feature>
<evidence type="ECO:0000256" key="1">
    <source>
        <dbReference type="SAM" id="SignalP"/>
    </source>
</evidence>
<organism evidence="2 3">
    <name type="scientific">Streptomyces albireticuli</name>
    <dbReference type="NCBI Taxonomy" id="1940"/>
    <lineage>
        <taxon>Bacteria</taxon>
        <taxon>Bacillati</taxon>
        <taxon>Actinomycetota</taxon>
        <taxon>Actinomycetes</taxon>
        <taxon>Kitasatosporales</taxon>
        <taxon>Streptomycetaceae</taxon>
        <taxon>Streptomyces</taxon>
    </lineage>
</organism>
<protein>
    <recommendedName>
        <fullName evidence="4">DUF3515 domain-containing protein</fullName>
    </recommendedName>
</protein>
<dbReference type="EMBL" id="CP021744">
    <property type="protein sequence ID" value="ARZ67655.1"/>
    <property type="molecule type" value="Genomic_DNA"/>
</dbReference>
<reference evidence="2 3" key="1">
    <citation type="submission" date="2017-06" db="EMBL/GenBank/DDBJ databases">
        <title>Streptomyces albireticuli Genome sequencing and assembly.</title>
        <authorList>
            <person name="Wang Y."/>
            <person name="Du B."/>
            <person name="Ding Y."/>
            <person name="Liu H."/>
            <person name="Hou Q."/>
            <person name="Liu K."/>
            <person name="Yao L."/>
            <person name="Wang C."/>
        </authorList>
    </citation>
    <scope>NUCLEOTIDE SEQUENCE [LARGE SCALE GENOMIC DNA]</scope>
    <source>
        <strain evidence="2 3">MDJK11</strain>
    </source>
</reference>
<evidence type="ECO:0000313" key="3">
    <source>
        <dbReference type="Proteomes" id="UP000195755"/>
    </source>
</evidence>